<name>A0A0T5P4G2_9RHOB</name>
<dbReference type="CDD" id="cd01822">
    <property type="entry name" value="Lysophospholipase_L1_like"/>
    <property type="match status" value="1"/>
</dbReference>
<dbReference type="PANTHER" id="PTHR30383">
    <property type="entry name" value="THIOESTERASE 1/PROTEASE 1/LYSOPHOSPHOLIPASE L1"/>
    <property type="match status" value="1"/>
</dbReference>
<dbReference type="Gene3D" id="3.40.50.1110">
    <property type="entry name" value="SGNH hydrolase"/>
    <property type="match status" value="1"/>
</dbReference>
<organism evidence="3 5">
    <name type="scientific">Roseovarius indicus</name>
    <dbReference type="NCBI Taxonomy" id="540747"/>
    <lineage>
        <taxon>Bacteria</taxon>
        <taxon>Pseudomonadati</taxon>
        <taxon>Pseudomonadota</taxon>
        <taxon>Alphaproteobacteria</taxon>
        <taxon>Rhodobacterales</taxon>
        <taxon>Roseobacteraceae</taxon>
        <taxon>Roseovarius</taxon>
    </lineage>
</organism>
<dbReference type="EMBL" id="LAXI01000017">
    <property type="protein sequence ID" value="KRS15952.1"/>
    <property type="molecule type" value="Genomic_DNA"/>
</dbReference>
<reference evidence="4 6" key="2">
    <citation type="submission" date="2018-08" db="EMBL/GenBank/DDBJ databases">
        <title>Genetic Globetrotter - A new plasmid hitch-hiking vast phylogenetic and geographic distances.</title>
        <authorList>
            <person name="Vollmers J."/>
            <person name="Petersen J."/>
        </authorList>
    </citation>
    <scope>NUCLEOTIDE SEQUENCE [LARGE SCALE GENOMIC DNA]</scope>
    <source>
        <strain evidence="4 6">DSM 26383</strain>
    </source>
</reference>
<evidence type="ECO:0000259" key="2">
    <source>
        <dbReference type="Pfam" id="PF13472"/>
    </source>
</evidence>
<dbReference type="PATRIC" id="fig|540747.5.peg.1868"/>
<proteinExistence type="predicted"/>
<dbReference type="InterPro" id="IPR036514">
    <property type="entry name" value="SGNH_hydro_sf"/>
</dbReference>
<keyword evidence="1" id="KW-0732">Signal</keyword>
<protein>
    <submittedName>
        <fullName evidence="4">Esterase TesA</fullName>
        <ecNumber evidence="4">3.1.1.1</ecNumber>
    </submittedName>
    <submittedName>
        <fullName evidence="3">GDSL family lipase</fullName>
    </submittedName>
</protein>
<dbReference type="STRING" id="540747.SAMN04488031_11324"/>
<dbReference type="OrthoDB" id="9786188at2"/>
<dbReference type="RefSeq" id="WP_057819050.1">
    <property type="nucleotide sequence ID" value="NZ_CP031598.1"/>
</dbReference>
<dbReference type="GO" id="GO:0004622">
    <property type="term" value="F:phosphatidylcholine lysophospholipase activity"/>
    <property type="evidence" value="ECO:0007669"/>
    <property type="project" value="TreeGrafter"/>
</dbReference>
<feature type="chain" id="PRO_5010437363" evidence="1">
    <location>
        <begin position="36"/>
        <end position="225"/>
    </location>
</feature>
<gene>
    <name evidence="4" type="primary">tesA</name>
    <name evidence="4" type="ORF">RIdsm_03776</name>
    <name evidence="3" type="ORF">XM52_20530</name>
</gene>
<keyword evidence="4" id="KW-0378">Hydrolase</keyword>
<keyword evidence="5" id="KW-1185">Reference proteome</keyword>
<dbReference type="EC" id="3.1.1.1" evidence="4"/>
<dbReference type="SUPFAM" id="SSF52266">
    <property type="entry name" value="SGNH hydrolase"/>
    <property type="match status" value="1"/>
</dbReference>
<dbReference type="KEGG" id="rid:RIdsm_03776"/>
<dbReference type="InterPro" id="IPR051532">
    <property type="entry name" value="Ester_Hydrolysis_Enzymes"/>
</dbReference>
<evidence type="ECO:0000313" key="5">
    <source>
        <dbReference type="Proteomes" id="UP000051401"/>
    </source>
</evidence>
<dbReference type="AlphaFoldDB" id="A0A0T5P4G2"/>
<evidence type="ECO:0000313" key="6">
    <source>
        <dbReference type="Proteomes" id="UP000325785"/>
    </source>
</evidence>
<dbReference type="PANTHER" id="PTHR30383:SF24">
    <property type="entry name" value="THIOESTERASE 1_PROTEASE 1_LYSOPHOSPHOLIPASE L1"/>
    <property type="match status" value="1"/>
</dbReference>
<reference evidence="3 5" key="1">
    <citation type="submission" date="2015-04" db="EMBL/GenBank/DDBJ databases">
        <title>The draft genome sequence of Roseovarius indicus B108T.</title>
        <authorList>
            <person name="Li G."/>
            <person name="Lai Q."/>
            <person name="Shao Z."/>
            <person name="Yan P."/>
        </authorList>
    </citation>
    <scope>NUCLEOTIDE SEQUENCE [LARGE SCALE GENOMIC DNA]</scope>
    <source>
        <strain evidence="3 5">B108</strain>
    </source>
</reference>
<evidence type="ECO:0000256" key="1">
    <source>
        <dbReference type="SAM" id="SignalP"/>
    </source>
</evidence>
<dbReference type="Proteomes" id="UP000325785">
    <property type="component" value="Chromosome"/>
</dbReference>
<dbReference type="EMBL" id="CP031598">
    <property type="protein sequence ID" value="QEW27952.1"/>
    <property type="molecule type" value="Genomic_DNA"/>
</dbReference>
<dbReference type="InterPro" id="IPR013830">
    <property type="entry name" value="SGNH_hydro"/>
</dbReference>
<evidence type="ECO:0000313" key="3">
    <source>
        <dbReference type="EMBL" id="KRS15952.1"/>
    </source>
</evidence>
<feature type="domain" description="SGNH hydrolase-type esterase" evidence="2">
    <location>
        <begin position="42"/>
        <end position="205"/>
    </location>
</feature>
<feature type="signal peptide" evidence="1">
    <location>
        <begin position="1"/>
        <end position="35"/>
    </location>
</feature>
<dbReference type="Pfam" id="PF13472">
    <property type="entry name" value="Lipase_GDSL_2"/>
    <property type="match status" value="1"/>
</dbReference>
<sequence length="225" mass="23793">MNWRLKFQGFLTYGVAVARGKALAVIMLAAAPAWAEEVTVLALGDSLTQGYGLPEAQGFVPQLQGWLDEHGAEVALINGGVSGDTTAGGASRVDWSLTPEVDAMIVALGGNDLLRGIDPGVSRENLDKILAAAEAKEVEVLLVGMDAPGNYGPEYKAAFDGMYPELAEEYGTLYFESFFKGLGESDPARARQYFQSDGIHPNAEGVGLIVEAMGPKVLDLIGEAE</sequence>
<dbReference type="Proteomes" id="UP000051401">
    <property type="component" value="Unassembled WGS sequence"/>
</dbReference>
<evidence type="ECO:0000313" key="4">
    <source>
        <dbReference type="EMBL" id="QEW27952.1"/>
    </source>
</evidence>
<dbReference type="GO" id="GO:0106435">
    <property type="term" value="F:carboxylesterase activity"/>
    <property type="evidence" value="ECO:0007669"/>
    <property type="project" value="UniProtKB-EC"/>
</dbReference>
<accession>A0A0T5P4G2</accession>